<feature type="compositionally biased region" description="Basic and acidic residues" evidence="7">
    <location>
        <begin position="365"/>
        <end position="379"/>
    </location>
</feature>
<dbReference type="PANTHER" id="PTHR11514">
    <property type="entry name" value="MYC"/>
    <property type="match status" value="1"/>
</dbReference>
<dbReference type="GO" id="GO:0046983">
    <property type="term" value="F:protein dimerization activity"/>
    <property type="evidence" value="ECO:0007669"/>
    <property type="project" value="InterPro"/>
</dbReference>
<dbReference type="InterPro" id="IPR036638">
    <property type="entry name" value="HLH_DNA-bd_sf"/>
</dbReference>
<evidence type="ECO:0000256" key="5">
    <source>
        <dbReference type="ARBA" id="ARBA00023242"/>
    </source>
</evidence>
<evidence type="ECO:0000313" key="10">
    <source>
        <dbReference type="Proteomes" id="UP000236161"/>
    </source>
</evidence>
<evidence type="ECO:0000313" key="9">
    <source>
        <dbReference type="EMBL" id="PKA52041.1"/>
    </source>
</evidence>
<feature type="domain" description="BHLH" evidence="8">
    <location>
        <begin position="368"/>
        <end position="417"/>
    </location>
</feature>
<dbReference type="PANTHER" id="PTHR11514:SF139">
    <property type="entry name" value="TRANSCRIPTION FACTOR"/>
    <property type="match status" value="1"/>
</dbReference>
<dbReference type="InterPro" id="IPR045084">
    <property type="entry name" value="AIB/MYC-like"/>
</dbReference>
<dbReference type="FunFam" id="4.10.280.10:FF:000078">
    <property type="entry name" value="Transcription factor bHLH13"/>
    <property type="match status" value="1"/>
</dbReference>
<reference evidence="9 10" key="1">
    <citation type="journal article" date="2017" name="Nature">
        <title>The Apostasia genome and the evolution of orchids.</title>
        <authorList>
            <person name="Zhang G.Q."/>
            <person name="Liu K.W."/>
            <person name="Li Z."/>
            <person name="Lohaus R."/>
            <person name="Hsiao Y.Y."/>
            <person name="Niu S.C."/>
            <person name="Wang J.Y."/>
            <person name="Lin Y.C."/>
            <person name="Xu Q."/>
            <person name="Chen L.J."/>
            <person name="Yoshida K."/>
            <person name="Fujiwara S."/>
            <person name="Wang Z.W."/>
            <person name="Zhang Y.Q."/>
            <person name="Mitsuda N."/>
            <person name="Wang M."/>
            <person name="Liu G.H."/>
            <person name="Pecoraro L."/>
            <person name="Huang H.X."/>
            <person name="Xiao X.J."/>
            <person name="Lin M."/>
            <person name="Wu X.Y."/>
            <person name="Wu W.L."/>
            <person name="Chen Y.Y."/>
            <person name="Chang S.B."/>
            <person name="Sakamoto S."/>
            <person name="Ohme-Takagi M."/>
            <person name="Yagi M."/>
            <person name="Zeng S.J."/>
            <person name="Shen C.Y."/>
            <person name="Yeh C.M."/>
            <person name="Luo Y.B."/>
            <person name="Tsai W.C."/>
            <person name="Van de Peer Y."/>
            <person name="Liu Z.J."/>
        </authorList>
    </citation>
    <scope>NUCLEOTIDE SEQUENCE [LARGE SCALE GENOMIC DNA]</scope>
    <source>
        <strain evidence="10">cv. Shenzhen</strain>
        <tissue evidence="9">Stem</tissue>
    </source>
</reference>
<proteinExistence type="inferred from homology"/>
<sequence length="518" mass="56685">MKMEMGNGVVGGGFWSDDDLAMAIAVLGPQAFEYLTKSHVSSDGLFTAVGGGDVDLQKKLVDLVEASGAGWSFAIFWQISQSKSGDVVLGWGDGHLREPREAEPDLEANAGELQQKMRKRVLQKLHVLHGGSDDENYALRLDRVTDAEMFFLASMYFAFPRGDGAPGRVLLSRKHLWVTDSGMCSSYCVRSFLARAAGFRTIVLVPFETGVLELGSVNLIPESFEALQRIRSFFIDGNAPILHLECPKIFGKDLNIGRSELSTPKLEGRPVDICLRSNGLAGNRKALNWSQARRFSAQQPAVGPSPPPPRQIDFSGGVNSGVGALVGRIGAFESENSDAEASCKEERASIIDERKPRKRGRKPANGREEPLNHVEAERQRREKLNQRFYALRSVVPNISKMDKASLLGDAIAYITELQRKLKEVESEKDPPPENKVSNVEIQASDEEVIVRVSCPLDGHPVSGVLRAFKESNINVIESQMSVMSDTLLHTFIVKSPAGGELATKEKVAAAISREISSD</sequence>
<dbReference type="SMART" id="SM00353">
    <property type="entry name" value="HLH"/>
    <property type="match status" value="1"/>
</dbReference>
<keyword evidence="5 6" id="KW-0539">Nucleus</keyword>
<organism evidence="9 10">
    <name type="scientific">Apostasia shenzhenica</name>
    <dbReference type="NCBI Taxonomy" id="1088818"/>
    <lineage>
        <taxon>Eukaryota</taxon>
        <taxon>Viridiplantae</taxon>
        <taxon>Streptophyta</taxon>
        <taxon>Embryophyta</taxon>
        <taxon>Tracheophyta</taxon>
        <taxon>Spermatophyta</taxon>
        <taxon>Magnoliopsida</taxon>
        <taxon>Liliopsida</taxon>
        <taxon>Asparagales</taxon>
        <taxon>Orchidaceae</taxon>
        <taxon>Apostasioideae</taxon>
        <taxon>Apostasia</taxon>
    </lineage>
</organism>
<protein>
    <recommendedName>
        <fullName evidence="6">Transcription factor</fullName>
        <shortName evidence="6">bHLH transcription factor</shortName>
    </recommendedName>
    <alternativeName>
        <fullName evidence="6">Basic helix-loop-helix protein</fullName>
    </alternativeName>
</protein>
<dbReference type="Pfam" id="PF00010">
    <property type="entry name" value="HLH"/>
    <property type="match status" value="1"/>
</dbReference>
<dbReference type="OrthoDB" id="677168at2759"/>
<dbReference type="InterPro" id="IPR054502">
    <property type="entry name" value="bHLH-TF_ACT-like_plant"/>
</dbReference>
<comment type="subcellular location">
    <subcellularLocation>
        <location evidence="1 6">Nucleus</location>
    </subcellularLocation>
</comment>
<gene>
    <name evidence="9" type="primary">BHLH13</name>
    <name evidence="9" type="ORF">AXF42_Ash021160</name>
</gene>
<evidence type="ECO:0000256" key="4">
    <source>
        <dbReference type="ARBA" id="ARBA00023163"/>
    </source>
</evidence>
<dbReference type="GO" id="GO:0000976">
    <property type="term" value="F:transcription cis-regulatory region binding"/>
    <property type="evidence" value="ECO:0007669"/>
    <property type="project" value="TreeGrafter"/>
</dbReference>
<dbReference type="Pfam" id="PF14215">
    <property type="entry name" value="bHLH-MYC_N"/>
    <property type="match status" value="1"/>
</dbReference>
<dbReference type="CDD" id="cd11449">
    <property type="entry name" value="bHLH_AtAIB_like"/>
    <property type="match status" value="1"/>
</dbReference>
<feature type="region of interest" description="Disordered" evidence="7">
    <location>
        <begin position="336"/>
        <end position="379"/>
    </location>
</feature>
<evidence type="ECO:0000256" key="3">
    <source>
        <dbReference type="ARBA" id="ARBA00023015"/>
    </source>
</evidence>
<dbReference type="GO" id="GO:0005634">
    <property type="term" value="C:nucleus"/>
    <property type="evidence" value="ECO:0007669"/>
    <property type="project" value="UniProtKB-SubCell"/>
</dbReference>
<dbReference type="STRING" id="1088818.A0A2I0A921"/>
<keyword evidence="10" id="KW-1185">Reference proteome</keyword>
<dbReference type="Gene3D" id="4.10.280.10">
    <property type="entry name" value="Helix-loop-helix DNA-binding domain"/>
    <property type="match status" value="1"/>
</dbReference>
<evidence type="ECO:0000256" key="1">
    <source>
        <dbReference type="ARBA" id="ARBA00004123"/>
    </source>
</evidence>
<dbReference type="GO" id="GO:0003700">
    <property type="term" value="F:DNA-binding transcription factor activity"/>
    <property type="evidence" value="ECO:0007669"/>
    <property type="project" value="InterPro"/>
</dbReference>
<evidence type="ECO:0000256" key="6">
    <source>
        <dbReference type="RuleBase" id="RU369104"/>
    </source>
</evidence>
<dbReference type="InterPro" id="IPR025610">
    <property type="entry name" value="MYC/MYB_N"/>
</dbReference>
<evidence type="ECO:0000256" key="7">
    <source>
        <dbReference type="SAM" id="MobiDB-lite"/>
    </source>
</evidence>
<dbReference type="SUPFAM" id="SSF47459">
    <property type="entry name" value="HLH, helix-loop-helix DNA-binding domain"/>
    <property type="match status" value="1"/>
</dbReference>
<evidence type="ECO:0000256" key="2">
    <source>
        <dbReference type="ARBA" id="ARBA00005510"/>
    </source>
</evidence>
<feature type="region of interest" description="Disordered" evidence="7">
    <location>
        <begin position="295"/>
        <end position="317"/>
    </location>
</feature>
<keyword evidence="3 6" id="KW-0805">Transcription regulation</keyword>
<name>A0A2I0A921_9ASPA</name>
<dbReference type="EMBL" id="KZ452010">
    <property type="protein sequence ID" value="PKA52041.1"/>
    <property type="molecule type" value="Genomic_DNA"/>
</dbReference>
<dbReference type="AlphaFoldDB" id="A0A2I0A921"/>
<dbReference type="PROSITE" id="PS50888">
    <property type="entry name" value="BHLH"/>
    <property type="match status" value="1"/>
</dbReference>
<accession>A0A2I0A921</accession>
<comment type="similarity">
    <text evidence="2">Belongs to the bHLH protein family.</text>
</comment>
<evidence type="ECO:0000259" key="8">
    <source>
        <dbReference type="PROSITE" id="PS50888"/>
    </source>
</evidence>
<dbReference type="InterPro" id="IPR011598">
    <property type="entry name" value="bHLH_dom"/>
</dbReference>
<keyword evidence="4 6" id="KW-0804">Transcription</keyword>
<dbReference type="Proteomes" id="UP000236161">
    <property type="component" value="Unassembled WGS sequence"/>
</dbReference>
<dbReference type="Pfam" id="PF22754">
    <property type="entry name" value="bHLH-TF_ACT-like_plant"/>
    <property type="match status" value="1"/>
</dbReference>
<feature type="compositionally biased region" description="Basic and acidic residues" evidence="7">
    <location>
        <begin position="341"/>
        <end position="355"/>
    </location>
</feature>